<organism evidence="1 2">
    <name type="scientific">Septoria linicola</name>
    <dbReference type="NCBI Taxonomy" id="215465"/>
    <lineage>
        <taxon>Eukaryota</taxon>
        <taxon>Fungi</taxon>
        <taxon>Dikarya</taxon>
        <taxon>Ascomycota</taxon>
        <taxon>Pezizomycotina</taxon>
        <taxon>Dothideomycetes</taxon>
        <taxon>Dothideomycetidae</taxon>
        <taxon>Mycosphaerellales</taxon>
        <taxon>Mycosphaerellaceae</taxon>
        <taxon>Septoria</taxon>
    </lineage>
</organism>
<protein>
    <submittedName>
        <fullName evidence="1">OsmC/Ohr family, K domain-like, alpha/beta, OsmC/Ohr superfamily protein</fullName>
    </submittedName>
</protein>
<accession>A0A9Q9AXG7</accession>
<dbReference type="InterPro" id="IPR052924">
    <property type="entry name" value="OsmC/Ohr_hydroprdx_reductase"/>
</dbReference>
<evidence type="ECO:0000313" key="2">
    <source>
        <dbReference type="Proteomes" id="UP001056384"/>
    </source>
</evidence>
<dbReference type="PANTHER" id="PTHR35368">
    <property type="entry name" value="HYDROPEROXIDE REDUCTASE"/>
    <property type="match status" value="1"/>
</dbReference>
<dbReference type="InterPro" id="IPR015946">
    <property type="entry name" value="KH_dom-like_a/b"/>
</dbReference>
<sequence length="178" mass="19269">MASLYSIGRLAAKPSRLPLARTFATTFPRKQTIPFEVRGLGNGVAQEVSVKGSSHTINTDAYPAFGGQDASPSPLHFNLAALSSCTQVTGSIVAKDLGIKLGKWDVTVAGQLDPSVLVRGKEGNANWKAISLEVKLESDADKAKFEEFTRETERRCPVTQLFKRSGAEWSSNWQNKSA</sequence>
<dbReference type="PANTHER" id="PTHR35368:SF1">
    <property type="entry name" value="HYDROPEROXIDE REDUCTASE"/>
    <property type="match status" value="1"/>
</dbReference>
<dbReference type="SUPFAM" id="SSF82784">
    <property type="entry name" value="OsmC-like"/>
    <property type="match status" value="1"/>
</dbReference>
<dbReference type="EMBL" id="CP099422">
    <property type="protein sequence ID" value="USW53878.1"/>
    <property type="molecule type" value="Genomic_DNA"/>
</dbReference>
<reference evidence="1" key="1">
    <citation type="submission" date="2022-06" db="EMBL/GenBank/DDBJ databases">
        <title>Complete genome sequences of two strains of the flax pathogen Septoria linicola.</title>
        <authorList>
            <person name="Lapalu N."/>
            <person name="Simon A."/>
            <person name="Demenou B."/>
            <person name="Paumier D."/>
            <person name="Guillot M.-P."/>
            <person name="Gout L."/>
            <person name="Valade R."/>
        </authorList>
    </citation>
    <scope>NUCLEOTIDE SEQUENCE</scope>
    <source>
        <strain evidence="1">SE15195</strain>
    </source>
</reference>
<evidence type="ECO:0000313" key="1">
    <source>
        <dbReference type="EMBL" id="USW53878.1"/>
    </source>
</evidence>
<dbReference type="AlphaFoldDB" id="A0A9Q9AXG7"/>
<dbReference type="Pfam" id="PF02566">
    <property type="entry name" value="OsmC"/>
    <property type="match status" value="1"/>
</dbReference>
<keyword evidence="2" id="KW-1185">Reference proteome</keyword>
<dbReference type="InterPro" id="IPR003718">
    <property type="entry name" value="OsmC/Ohr_fam"/>
</dbReference>
<gene>
    <name evidence="1" type="ORF">Slin15195_G071970</name>
</gene>
<name>A0A9Q9AXG7_9PEZI</name>
<dbReference type="Gene3D" id="3.30.300.20">
    <property type="match status" value="1"/>
</dbReference>
<proteinExistence type="predicted"/>
<dbReference type="InterPro" id="IPR036102">
    <property type="entry name" value="OsmC/Ohrsf"/>
</dbReference>
<dbReference type="Proteomes" id="UP001056384">
    <property type="component" value="Chromosome 5"/>
</dbReference>